<reference evidence="2" key="2">
    <citation type="journal article" date="2012" name="PLoS ONE">
        <title>A Deeply Branching Thermophilic Bacterium with an Ancient Acetyl-CoA Pathway Dominates a Subsurface Ecosystem.</title>
        <authorList>
            <person name="Takami H."/>
            <person name="Noguchi H."/>
            <person name="Takaki Y."/>
            <person name="Uchiyama I."/>
            <person name="Toyoda A."/>
            <person name="Nishi S."/>
            <person name="Chee G.-J."/>
            <person name="Arai W."/>
            <person name="Nunoura T."/>
            <person name="Itoh T."/>
            <person name="Hattori M."/>
            <person name="Takai K."/>
        </authorList>
    </citation>
    <scope>NUCLEOTIDE SEQUENCE</scope>
</reference>
<sequence>MQRSNAGRVMGYIQKHWRMDLEQLAACSQSPGAEAAEPLGKSSIAEGEIGGKEFAHRKDER</sequence>
<protein>
    <submittedName>
        <fullName evidence="2">Uncharacterized protein</fullName>
    </submittedName>
</protein>
<reference evidence="2" key="1">
    <citation type="journal article" date="2005" name="Environ. Microbiol.">
        <title>Genetic and functional properties of uncultivated thermophilic crenarchaeotes from a subsurface gold mine as revealed by analysis of genome fragments.</title>
        <authorList>
            <person name="Nunoura T."/>
            <person name="Hirayama H."/>
            <person name="Takami H."/>
            <person name="Oida H."/>
            <person name="Nishi S."/>
            <person name="Shimamura S."/>
            <person name="Suzuki Y."/>
            <person name="Inagaki F."/>
            <person name="Takai K."/>
            <person name="Nealson K.H."/>
            <person name="Horikoshi K."/>
        </authorList>
    </citation>
    <scope>NUCLEOTIDE SEQUENCE</scope>
</reference>
<name>H5SGL5_9BACT</name>
<dbReference type="EMBL" id="AP011715">
    <property type="protein sequence ID" value="BAL55301.1"/>
    <property type="molecule type" value="Genomic_DNA"/>
</dbReference>
<accession>H5SGL5</accession>
<organism evidence="2">
    <name type="scientific">uncultured Chlorobiota bacterium</name>
    <dbReference type="NCBI Taxonomy" id="156405"/>
    <lineage>
        <taxon>Bacteria</taxon>
        <taxon>Pseudomonadati</taxon>
        <taxon>Chlorobiota</taxon>
        <taxon>environmental samples</taxon>
    </lineage>
</organism>
<dbReference type="AlphaFoldDB" id="H5SGL5"/>
<evidence type="ECO:0000256" key="1">
    <source>
        <dbReference type="SAM" id="MobiDB-lite"/>
    </source>
</evidence>
<gene>
    <name evidence="2" type="ORF">HGMM_F27B02C03</name>
</gene>
<feature type="region of interest" description="Disordered" evidence="1">
    <location>
        <begin position="30"/>
        <end position="61"/>
    </location>
</feature>
<feature type="compositionally biased region" description="Basic and acidic residues" evidence="1">
    <location>
        <begin position="49"/>
        <end position="61"/>
    </location>
</feature>
<evidence type="ECO:0000313" key="2">
    <source>
        <dbReference type="EMBL" id="BAL55301.1"/>
    </source>
</evidence>
<proteinExistence type="predicted"/>